<evidence type="ECO:0000313" key="1">
    <source>
        <dbReference type="EMBL" id="ACG25917.1"/>
    </source>
</evidence>
<dbReference type="ExpressionAtlas" id="B6SM34">
    <property type="expression patterns" value="baseline and differential"/>
</dbReference>
<accession>B6SM34</accession>
<sequence>MAEVCLGYNLQDLIGPPSSFSDEGLEDLLEGYDDIASHVVLRVSVHDVVRAAR</sequence>
<reference evidence="1" key="1">
    <citation type="journal article" date="2009" name="Plant Mol. Biol.">
        <title>Insights into corn genes derived from large-scale cDNA sequencing.</title>
        <authorList>
            <person name="Alexandrov N.N."/>
            <person name="Brover V.V."/>
            <person name="Freidin S."/>
            <person name="Troukhan M.E."/>
            <person name="Tatarinova T.V."/>
            <person name="Zhang H."/>
            <person name="Swaller T.J."/>
            <person name="Lu Y.P."/>
            <person name="Bouck J."/>
            <person name="Flavell R.B."/>
            <person name="Feldmann K.A."/>
        </authorList>
    </citation>
    <scope>NUCLEOTIDE SEQUENCE</scope>
</reference>
<dbReference type="EMBL" id="EU953799">
    <property type="protein sequence ID" value="ACG25917.1"/>
    <property type="molecule type" value="mRNA"/>
</dbReference>
<proteinExistence type="evidence at transcript level"/>
<name>B6SM34_MAIZE</name>
<dbReference type="AlphaFoldDB" id="B6SM34"/>
<protein>
    <submittedName>
        <fullName evidence="1">Uncharacterized protein</fullName>
    </submittedName>
</protein>
<organism evidence="1">
    <name type="scientific">Zea mays</name>
    <name type="common">Maize</name>
    <dbReference type="NCBI Taxonomy" id="4577"/>
    <lineage>
        <taxon>Eukaryota</taxon>
        <taxon>Viridiplantae</taxon>
        <taxon>Streptophyta</taxon>
        <taxon>Embryophyta</taxon>
        <taxon>Tracheophyta</taxon>
        <taxon>Spermatophyta</taxon>
        <taxon>Magnoliopsida</taxon>
        <taxon>Liliopsida</taxon>
        <taxon>Poales</taxon>
        <taxon>Poaceae</taxon>
        <taxon>PACMAD clade</taxon>
        <taxon>Panicoideae</taxon>
        <taxon>Andropogonodae</taxon>
        <taxon>Andropogoneae</taxon>
        <taxon>Tripsacinae</taxon>
        <taxon>Zea</taxon>
    </lineage>
</organism>